<dbReference type="EMBL" id="JACGCM010001428">
    <property type="protein sequence ID" value="KAF6155144.1"/>
    <property type="molecule type" value="Genomic_DNA"/>
</dbReference>
<evidence type="ECO:0000313" key="5">
    <source>
        <dbReference type="Proteomes" id="UP000541444"/>
    </source>
</evidence>
<evidence type="ECO:0000256" key="1">
    <source>
        <dbReference type="ARBA" id="ARBA00022741"/>
    </source>
</evidence>
<dbReference type="PROSITE" id="PS50011">
    <property type="entry name" value="PROTEIN_KINASE_DOM"/>
    <property type="match status" value="1"/>
</dbReference>
<proteinExistence type="predicted"/>
<gene>
    <name evidence="4" type="ORF">GIB67_019670</name>
</gene>
<dbReference type="GO" id="GO:0004672">
    <property type="term" value="F:protein kinase activity"/>
    <property type="evidence" value="ECO:0007669"/>
    <property type="project" value="InterPro"/>
</dbReference>
<keyword evidence="1" id="KW-0547">Nucleotide-binding</keyword>
<dbReference type="InterPro" id="IPR008271">
    <property type="entry name" value="Ser/Thr_kinase_AS"/>
</dbReference>
<feature type="domain" description="Protein kinase" evidence="3">
    <location>
        <begin position="1"/>
        <end position="165"/>
    </location>
</feature>
<dbReference type="PANTHER" id="PTHR24055">
    <property type="entry name" value="MITOGEN-ACTIVATED PROTEIN KINASE"/>
    <property type="match status" value="1"/>
</dbReference>
<dbReference type="PROSITE" id="PS00108">
    <property type="entry name" value="PROTEIN_KINASE_ST"/>
    <property type="match status" value="1"/>
</dbReference>
<protein>
    <recommendedName>
        <fullName evidence="3">Protein kinase domain-containing protein</fullName>
    </recommendedName>
</protein>
<dbReference type="AlphaFoldDB" id="A0A7J7MK27"/>
<organism evidence="4 5">
    <name type="scientific">Kingdonia uniflora</name>
    <dbReference type="NCBI Taxonomy" id="39325"/>
    <lineage>
        <taxon>Eukaryota</taxon>
        <taxon>Viridiplantae</taxon>
        <taxon>Streptophyta</taxon>
        <taxon>Embryophyta</taxon>
        <taxon>Tracheophyta</taxon>
        <taxon>Spermatophyta</taxon>
        <taxon>Magnoliopsida</taxon>
        <taxon>Ranunculales</taxon>
        <taxon>Circaeasteraceae</taxon>
        <taxon>Kingdonia</taxon>
    </lineage>
</organism>
<dbReference type="SMART" id="SM00220">
    <property type="entry name" value="S_TKc"/>
    <property type="match status" value="1"/>
</dbReference>
<sequence>MNHPNTVKLKEVIREYDILYFVFEYMECNLYQLIKDRGKLFSETEVRNWYFQVFQALSYMHQNGYFHRDLKPENLLVTKESIKIANFVDIWAMGAIMAELFTLEPLFPGLREPTQIYKICKLAGVHLSTLIPSASENVTSLIYSLCSWDPSKRPTATEALQHPFFQSCFYTSPSLRSRVLAPIAPPTVRIRAVLDQKSTSRIHYLAAGDSLPPDGARGKNCIMKDMYGKTIAYKSIQLSGVAPEGFYRVIVDEVILNDV</sequence>
<dbReference type="Pfam" id="PF00069">
    <property type="entry name" value="Pkinase"/>
    <property type="match status" value="2"/>
</dbReference>
<keyword evidence="5" id="KW-1185">Reference proteome</keyword>
<comment type="caution">
    <text evidence="4">The sequence shown here is derived from an EMBL/GenBank/DDBJ whole genome shotgun (WGS) entry which is preliminary data.</text>
</comment>
<evidence type="ECO:0000256" key="2">
    <source>
        <dbReference type="ARBA" id="ARBA00022840"/>
    </source>
</evidence>
<dbReference type="Gene3D" id="1.10.510.10">
    <property type="entry name" value="Transferase(Phosphotransferase) domain 1"/>
    <property type="match status" value="2"/>
</dbReference>
<accession>A0A7J7MK27</accession>
<dbReference type="InterPro" id="IPR000719">
    <property type="entry name" value="Prot_kinase_dom"/>
</dbReference>
<dbReference type="GO" id="GO:0005524">
    <property type="term" value="F:ATP binding"/>
    <property type="evidence" value="ECO:0007669"/>
    <property type="project" value="UniProtKB-KW"/>
</dbReference>
<dbReference type="Proteomes" id="UP000541444">
    <property type="component" value="Unassembled WGS sequence"/>
</dbReference>
<dbReference type="InterPro" id="IPR050117">
    <property type="entry name" value="MAPK"/>
</dbReference>
<evidence type="ECO:0000313" key="4">
    <source>
        <dbReference type="EMBL" id="KAF6155144.1"/>
    </source>
</evidence>
<dbReference type="SUPFAM" id="SSF56112">
    <property type="entry name" value="Protein kinase-like (PK-like)"/>
    <property type="match status" value="1"/>
</dbReference>
<dbReference type="OrthoDB" id="2158884at2759"/>
<name>A0A7J7MK27_9MAGN</name>
<reference evidence="4 5" key="1">
    <citation type="journal article" date="2020" name="IScience">
        <title>Genome Sequencing of the Endangered Kingdonia uniflora (Circaeasteraceae, Ranunculales) Reveals Potential Mechanisms of Evolutionary Specialization.</title>
        <authorList>
            <person name="Sun Y."/>
            <person name="Deng T."/>
            <person name="Zhang A."/>
            <person name="Moore M.J."/>
            <person name="Landis J.B."/>
            <person name="Lin N."/>
            <person name="Zhang H."/>
            <person name="Zhang X."/>
            <person name="Huang J."/>
            <person name="Zhang X."/>
            <person name="Sun H."/>
            <person name="Wang H."/>
        </authorList>
    </citation>
    <scope>NUCLEOTIDE SEQUENCE [LARGE SCALE GENOMIC DNA]</scope>
    <source>
        <strain evidence="4">TB1705</strain>
        <tissue evidence="4">Leaf</tissue>
    </source>
</reference>
<evidence type="ECO:0000259" key="3">
    <source>
        <dbReference type="PROSITE" id="PS50011"/>
    </source>
</evidence>
<keyword evidence="2" id="KW-0067">ATP-binding</keyword>
<dbReference type="InterPro" id="IPR011009">
    <property type="entry name" value="Kinase-like_dom_sf"/>
</dbReference>